<gene>
    <name evidence="1" type="ORF">SAMN04515678_1171</name>
</gene>
<dbReference type="EMBL" id="FOMS01000017">
    <property type="protein sequence ID" value="SFE79844.1"/>
    <property type="molecule type" value="Genomic_DNA"/>
</dbReference>
<dbReference type="OrthoDB" id="6305173at2"/>
<dbReference type="Proteomes" id="UP000325289">
    <property type="component" value="Unassembled WGS sequence"/>
</dbReference>
<dbReference type="Gene3D" id="2.60.120.200">
    <property type="match status" value="1"/>
</dbReference>
<evidence type="ECO:0000313" key="1">
    <source>
        <dbReference type="EMBL" id="SFE79844.1"/>
    </source>
</evidence>
<dbReference type="RefSeq" id="WP_149758264.1">
    <property type="nucleotide sequence ID" value="NZ_FOMS01000017.1"/>
</dbReference>
<dbReference type="AlphaFoldDB" id="A0A1I2DH51"/>
<protein>
    <submittedName>
        <fullName evidence="1">Uncharacterized protein</fullName>
    </submittedName>
</protein>
<keyword evidence="2" id="KW-1185">Reference proteome</keyword>
<reference evidence="1 2" key="1">
    <citation type="submission" date="2016-10" db="EMBL/GenBank/DDBJ databases">
        <authorList>
            <person name="Varghese N."/>
            <person name="Submissions S."/>
        </authorList>
    </citation>
    <scope>NUCLEOTIDE SEQUENCE [LARGE SCALE GENOMIC DNA]</scope>
    <source>
        <strain evidence="2">YIM D21,KCTC 23444,ACCC 10710</strain>
    </source>
</reference>
<feature type="non-terminal residue" evidence="1">
    <location>
        <position position="186"/>
    </location>
</feature>
<name>A0A1I2DH51_9RHOB</name>
<dbReference type="SUPFAM" id="SSF49899">
    <property type="entry name" value="Concanavalin A-like lectins/glucanases"/>
    <property type="match status" value="1"/>
</dbReference>
<dbReference type="InterPro" id="IPR013320">
    <property type="entry name" value="ConA-like_dom_sf"/>
</dbReference>
<accession>A0A1I2DH51</accession>
<proteinExistence type="predicted"/>
<organism evidence="1 2">
    <name type="scientific">Roseivivax sediminis</name>
    <dbReference type="NCBI Taxonomy" id="936889"/>
    <lineage>
        <taxon>Bacteria</taxon>
        <taxon>Pseudomonadati</taxon>
        <taxon>Pseudomonadota</taxon>
        <taxon>Alphaproteobacteria</taxon>
        <taxon>Rhodobacterales</taxon>
        <taxon>Roseobacteraceae</taxon>
        <taxon>Roseivivax</taxon>
    </lineage>
</organism>
<evidence type="ECO:0000313" key="2">
    <source>
        <dbReference type="Proteomes" id="UP000325289"/>
    </source>
</evidence>
<sequence length="186" mass="19373">MFASDDFVVGPGPAWQVTTPPGTAQGEGTNAADAFLTLSTSGGTFDLWQGTKTVPRALQAMPDADFALEARFLSAPSRAFQMQGFLVEAGGDTWLRFDTFHDGTTLRAFGAITVAGQTTAVFNTPIAAGAAPYLRLERSGDTFVLRHSQDGESWTEAGRATRAVTVTEAGVFAGSVGAGSAFTAQV</sequence>